<gene>
    <name evidence="4" type="ORF">FRX31_023655</name>
</gene>
<evidence type="ECO:0000313" key="4">
    <source>
        <dbReference type="EMBL" id="KAF5186760.1"/>
    </source>
</evidence>
<keyword evidence="2" id="KW-0472">Membrane</keyword>
<dbReference type="InterPro" id="IPR006968">
    <property type="entry name" value="RUS_fam"/>
</dbReference>
<dbReference type="Pfam" id="PF04884">
    <property type="entry name" value="UVB_sens_prot"/>
    <property type="match status" value="1"/>
</dbReference>
<keyword evidence="2" id="KW-1133">Transmembrane helix</keyword>
<feature type="transmembrane region" description="Helical" evidence="2">
    <location>
        <begin position="56"/>
        <end position="76"/>
    </location>
</feature>
<comment type="caution">
    <text evidence="4">The sequence shown here is derived from an EMBL/GenBank/DDBJ whole genome shotgun (WGS) entry which is preliminary data.</text>
</comment>
<name>A0A7J6VRE1_THATH</name>
<protein>
    <submittedName>
        <fullName evidence="4">Root UVB sensitive like</fullName>
    </submittedName>
</protein>
<evidence type="ECO:0000259" key="3">
    <source>
        <dbReference type="Pfam" id="PF04884"/>
    </source>
</evidence>
<dbReference type="PANTHER" id="PTHR12770">
    <property type="entry name" value="RUS1 FAMILY PROTEIN C16ORF58"/>
    <property type="match status" value="1"/>
</dbReference>
<evidence type="ECO:0000313" key="5">
    <source>
        <dbReference type="Proteomes" id="UP000554482"/>
    </source>
</evidence>
<feature type="domain" description="Protein root UVB sensitive/RUS" evidence="3">
    <location>
        <begin position="1"/>
        <end position="179"/>
    </location>
</feature>
<dbReference type="Proteomes" id="UP000554482">
    <property type="component" value="Unassembled WGS sequence"/>
</dbReference>
<dbReference type="AlphaFoldDB" id="A0A7J6VRE1"/>
<comment type="similarity">
    <text evidence="1">Belongs to the RUS1 family.</text>
</comment>
<proteinExistence type="inferred from homology"/>
<dbReference type="OrthoDB" id="364779at2759"/>
<evidence type="ECO:0000256" key="1">
    <source>
        <dbReference type="ARBA" id="ARBA00007558"/>
    </source>
</evidence>
<keyword evidence="2" id="KW-0812">Transmembrane</keyword>
<dbReference type="InterPro" id="IPR054549">
    <property type="entry name" value="UVB_sens_RUS_dom"/>
</dbReference>
<dbReference type="EMBL" id="JABWDY010028875">
    <property type="protein sequence ID" value="KAF5186760.1"/>
    <property type="molecule type" value="Genomic_DNA"/>
</dbReference>
<organism evidence="4 5">
    <name type="scientific">Thalictrum thalictroides</name>
    <name type="common">Rue-anemone</name>
    <name type="synonym">Anemone thalictroides</name>
    <dbReference type="NCBI Taxonomy" id="46969"/>
    <lineage>
        <taxon>Eukaryota</taxon>
        <taxon>Viridiplantae</taxon>
        <taxon>Streptophyta</taxon>
        <taxon>Embryophyta</taxon>
        <taxon>Tracheophyta</taxon>
        <taxon>Spermatophyta</taxon>
        <taxon>Magnoliopsida</taxon>
        <taxon>Ranunculales</taxon>
        <taxon>Ranunculaceae</taxon>
        <taxon>Thalictroideae</taxon>
        <taxon>Thalictrum</taxon>
    </lineage>
</organism>
<evidence type="ECO:0000256" key="2">
    <source>
        <dbReference type="SAM" id="Phobius"/>
    </source>
</evidence>
<accession>A0A7J6VRE1</accession>
<feature type="transmembrane region" description="Helical" evidence="2">
    <location>
        <begin position="145"/>
        <end position="166"/>
    </location>
</feature>
<keyword evidence="5" id="KW-1185">Reference proteome</keyword>
<reference evidence="4 5" key="1">
    <citation type="submission" date="2020-06" db="EMBL/GenBank/DDBJ databases">
        <title>Transcriptomic and genomic resources for Thalictrum thalictroides and T. hernandezii: Facilitating candidate gene discovery in an emerging model plant lineage.</title>
        <authorList>
            <person name="Arias T."/>
            <person name="Riano-Pachon D.M."/>
            <person name="Di Stilio V.S."/>
        </authorList>
    </citation>
    <scope>NUCLEOTIDE SEQUENCE [LARGE SCALE GENOMIC DNA]</scope>
    <source>
        <strain evidence="5">cv. WT478/WT964</strain>
        <tissue evidence="4">Leaves</tissue>
    </source>
</reference>
<sequence length="180" mass="19612">MFRAMGVGFSRSLPSAAALNWVLKDGLGRLSRFVYTASLASTFDTKLKRIRFSTSIVFSLSIGLELLTPFFPHYFLLVATVANIAKQLSLACYLATNSAVHRSFAGADNLCELSAKSQIQTVCFDNLGLMLAALLNMPCKNNQSLQAGLALVVYPIFSAIDLFGIYQGLKHVHLQTLTKA</sequence>
<dbReference type="PANTHER" id="PTHR12770:SF29">
    <property type="entry name" value="PROTEIN ROOT UVB SENSITIVE 4"/>
    <property type="match status" value="1"/>
</dbReference>